<sequence>MLNTRDTLYILRPYLRRRVVHEACLARSSSCATFAIRAPCPVASLWFALVIQLVSSTNSGKMHVDCAYEGIGRWKNRQSSGLHSRPRNVSNRSTIYDSFVSGINPESEGCYMRQDSEFSLGRRSLLCGWIGLLMCTRYHLPRELSRVRRKGHVFDNTAILRNIFDGLRLMRVKTFAAVVSRGAFGTVGKCTPHSNSDYPGVIQRKSILACCEGVAARRGAAAEFKGRRSGSLSRSVPEKRPAMGSLRVQQDERLSL</sequence>
<protein>
    <submittedName>
        <fullName evidence="2">Uncharacterized protein</fullName>
    </submittedName>
</protein>
<dbReference type="AlphaFoldDB" id="A0A4S2K939"/>
<feature type="region of interest" description="Disordered" evidence="1">
    <location>
        <begin position="228"/>
        <end position="256"/>
    </location>
</feature>
<dbReference type="Proteomes" id="UP000310200">
    <property type="component" value="Unassembled WGS sequence"/>
</dbReference>
<keyword evidence="3" id="KW-1185">Reference proteome</keyword>
<organism evidence="2 3">
    <name type="scientific">Temnothorax longispinosus</name>
    <dbReference type="NCBI Taxonomy" id="300112"/>
    <lineage>
        <taxon>Eukaryota</taxon>
        <taxon>Metazoa</taxon>
        <taxon>Ecdysozoa</taxon>
        <taxon>Arthropoda</taxon>
        <taxon>Hexapoda</taxon>
        <taxon>Insecta</taxon>
        <taxon>Pterygota</taxon>
        <taxon>Neoptera</taxon>
        <taxon>Endopterygota</taxon>
        <taxon>Hymenoptera</taxon>
        <taxon>Apocrita</taxon>
        <taxon>Aculeata</taxon>
        <taxon>Formicoidea</taxon>
        <taxon>Formicidae</taxon>
        <taxon>Myrmicinae</taxon>
        <taxon>Temnothorax</taxon>
    </lineage>
</organism>
<evidence type="ECO:0000256" key="1">
    <source>
        <dbReference type="SAM" id="MobiDB-lite"/>
    </source>
</evidence>
<proteinExistence type="predicted"/>
<gene>
    <name evidence="2" type="ORF">DBV15_02642</name>
</gene>
<name>A0A4S2K939_9HYME</name>
<evidence type="ECO:0000313" key="2">
    <source>
        <dbReference type="EMBL" id="TGZ45813.1"/>
    </source>
</evidence>
<dbReference type="EMBL" id="QBLH01003046">
    <property type="protein sequence ID" value="TGZ45813.1"/>
    <property type="molecule type" value="Genomic_DNA"/>
</dbReference>
<evidence type="ECO:0000313" key="3">
    <source>
        <dbReference type="Proteomes" id="UP000310200"/>
    </source>
</evidence>
<comment type="caution">
    <text evidence="2">The sequence shown here is derived from an EMBL/GenBank/DDBJ whole genome shotgun (WGS) entry which is preliminary data.</text>
</comment>
<accession>A0A4S2K939</accession>
<reference evidence="2 3" key="1">
    <citation type="journal article" date="2019" name="Philos. Trans. R. Soc. Lond., B, Biol. Sci.">
        <title>Ant behaviour and brain gene expression of defending hosts depend on the ecological success of the intruding social parasite.</title>
        <authorList>
            <person name="Kaur R."/>
            <person name="Stoldt M."/>
            <person name="Jongepier E."/>
            <person name="Feldmeyer B."/>
            <person name="Menzel F."/>
            <person name="Bornberg-Bauer E."/>
            <person name="Foitzik S."/>
        </authorList>
    </citation>
    <scope>NUCLEOTIDE SEQUENCE [LARGE SCALE GENOMIC DNA]</scope>
    <source>
        <tissue evidence="2">Whole body</tissue>
    </source>
</reference>